<protein>
    <submittedName>
        <fullName evidence="2">PcfJ-like protein</fullName>
    </submittedName>
</protein>
<accession>A0A6J5NZA6</accession>
<proteinExistence type="predicted"/>
<dbReference type="EMBL" id="LR796737">
    <property type="protein sequence ID" value="CAB4162428.1"/>
    <property type="molecule type" value="Genomic_DNA"/>
</dbReference>
<dbReference type="Pfam" id="PF14284">
    <property type="entry name" value="PcfJ"/>
    <property type="match status" value="1"/>
</dbReference>
<dbReference type="InterPro" id="IPR025586">
    <property type="entry name" value="PcfJ"/>
</dbReference>
<evidence type="ECO:0000313" key="1">
    <source>
        <dbReference type="EMBL" id="CAB4142872.1"/>
    </source>
</evidence>
<dbReference type="Gene3D" id="3.20.170.40">
    <property type="entry name" value="Rifampin ADP-ribosyltransferase domain"/>
    <property type="match status" value="1"/>
</dbReference>
<reference evidence="2" key="1">
    <citation type="submission" date="2020-04" db="EMBL/GenBank/DDBJ databases">
        <authorList>
            <person name="Chiriac C."/>
            <person name="Salcher M."/>
            <person name="Ghai R."/>
            <person name="Kavagutti S V."/>
        </authorList>
    </citation>
    <scope>NUCLEOTIDE SEQUENCE</scope>
</reference>
<dbReference type="InterPro" id="IPR038611">
    <property type="entry name" value="Arr_sf"/>
</dbReference>
<name>A0A6J5NZA6_9CAUD</name>
<organism evidence="2">
    <name type="scientific">uncultured Caudovirales phage</name>
    <dbReference type="NCBI Taxonomy" id="2100421"/>
    <lineage>
        <taxon>Viruses</taxon>
        <taxon>Duplodnaviria</taxon>
        <taxon>Heunggongvirae</taxon>
        <taxon>Uroviricota</taxon>
        <taxon>Caudoviricetes</taxon>
        <taxon>Peduoviridae</taxon>
        <taxon>Maltschvirus</taxon>
        <taxon>Maltschvirus maltsch</taxon>
    </lineage>
</organism>
<evidence type="ECO:0000313" key="2">
    <source>
        <dbReference type="EMBL" id="CAB4162428.1"/>
    </source>
</evidence>
<gene>
    <name evidence="1" type="ORF">UFOVP436_43</name>
    <name evidence="2" type="ORF">UFOVP784_43</name>
</gene>
<dbReference type="EMBL" id="LR796418">
    <property type="protein sequence ID" value="CAB4142872.1"/>
    <property type="molecule type" value="Genomic_DNA"/>
</dbReference>
<sequence>MNKPTTLFHGTNRKFNVGDLILPAIEHGGTINYSTEYLKQLKDFAHATIHITEAERYAANAVLKNGGTANVYLVQPFDPATMFHDDDAPYPDWHDDSVDGWSSGAFRTKDGFVVIAIIKEGEKEMKLEDPAITAMHMQLTTNNNNERVTAMKAMKSTEVTPEEMNEMFTPQEEGNKLKPADEMSAFEIINAIYQSNDIYGDVHGYTTDSVRTVSYWDRYGYYTRTFNQFHITKSDQPIGMWSVIYEVRLIESDTGWIVQSSATACYLADGSIATKFSWKSNNGIAKNSNIPPHRKNFNHILIVSKTPSGVRLIVKDTKTKAIKWGKSVSEQKEFGKLHASEIGYIHSHIIDILEEMYSQKDVMPIAEYLPKVDASYRHSYAEKVQYNQLHDFSARNLYWIGGRTSLVDVLNRAYGKSGQDGLTRNAFGGMKKFNYFQELEAAVVLVRMFKSFPREFFDNVDISWVVTDTEKGRTWVQTDADRQKEQKWDEYFNYKTKKYEVDAIVKTSTEEINYFNKFFKTFGVRNSTLKWYKGFLEQTLGDTRYHVDLVVDTMVSWKRIPVGRARKAVVAHVKQQKMNPEEIHNFVIAEARKYEQVERKTPNNKLINSFNEKEVLPGVIFLAPKTTRDLVEWGTEQNNCIGTAYTDRVVNKDCYIIGFKDKATNEWIGHARLDTDYRVQELRAKHNQDLEPTMDKAIRKWMDKNLTTNTKKGK</sequence>